<dbReference type="AlphaFoldDB" id="A0A8T2N5E1"/>
<accession>A0A8T2N5E1</accession>
<name>A0A8T2N5E1_9TELE</name>
<proteinExistence type="predicted"/>
<keyword evidence="2" id="KW-1185">Reference proteome</keyword>
<comment type="caution">
    <text evidence="1">The sequence shown here is derived from an EMBL/GenBank/DDBJ whole genome shotgun (WGS) entry which is preliminary data.</text>
</comment>
<protein>
    <submittedName>
        <fullName evidence="1">Uncharacterized protein</fullName>
    </submittedName>
</protein>
<evidence type="ECO:0000313" key="2">
    <source>
        <dbReference type="Proteomes" id="UP000824540"/>
    </source>
</evidence>
<reference evidence="1" key="1">
    <citation type="thesis" date="2021" institute="BYU ScholarsArchive" country="Provo, UT, USA">
        <title>Applications of and Algorithms for Genome Assembly and Genomic Analyses with an Emphasis on Marine Teleosts.</title>
        <authorList>
            <person name="Pickett B.D."/>
        </authorList>
    </citation>
    <scope>NUCLEOTIDE SEQUENCE</scope>
    <source>
        <strain evidence="1">HI-2016</strain>
    </source>
</reference>
<gene>
    <name evidence="1" type="ORF">JZ751_005569</name>
</gene>
<evidence type="ECO:0000313" key="1">
    <source>
        <dbReference type="EMBL" id="KAG9335214.1"/>
    </source>
</evidence>
<dbReference type="Proteomes" id="UP000824540">
    <property type="component" value="Unassembled WGS sequence"/>
</dbReference>
<organism evidence="1 2">
    <name type="scientific">Albula glossodonta</name>
    <name type="common">roundjaw bonefish</name>
    <dbReference type="NCBI Taxonomy" id="121402"/>
    <lineage>
        <taxon>Eukaryota</taxon>
        <taxon>Metazoa</taxon>
        <taxon>Chordata</taxon>
        <taxon>Craniata</taxon>
        <taxon>Vertebrata</taxon>
        <taxon>Euteleostomi</taxon>
        <taxon>Actinopterygii</taxon>
        <taxon>Neopterygii</taxon>
        <taxon>Teleostei</taxon>
        <taxon>Albuliformes</taxon>
        <taxon>Albulidae</taxon>
        <taxon>Albula</taxon>
    </lineage>
</organism>
<sequence>MKRRDCSRVTLICGKGDGARYSPPPQYSHIHTGHKQTFRYAKFKTIKCDGLSAQPTRSVCPLVKMQPEGETLKQEDFNISSGKNQLAYKTIEDEDLKFPLIYGEGKK</sequence>
<dbReference type="EMBL" id="JAFBMS010000127">
    <property type="protein sequence ID" value="KAG9335214.1"/>
    <property type="molecule type" value="Genomic_DNA"/>
</dbReference>
<feature type="non-terminal residue" evidence="1">
    <location>
        <position position="107"/>
    </location>
</feature>